<dbReference type="InterPro" id="IPR018254">
    <property type="entry name" value="Ribosomal_uL29_CS"/>
</dbReference>
<keyword evidence="7" id="KW-1185">Reference proteome</keyword>
<evidence type="ECO:0000256" key="5">
    <source>
        <dbReference type="HAMAP-Rule" id="MF_00374"/>
    </source>
</evidence>
<comment type="similarity">
    <text evidence="1 5">Belongs to the universal ribosomal protein uL29 family.</text>
</comment>
<dbReference type="PROSITE" id="PS00579">
    <property type="entry name" value="RIBOSOMAL_L29"/>
    <property type="match status" value="1"/>
</dbReference>
<dbReference type="PANTHER" id="PTHR10916:SF0">
    <property type="entry name" value="LARGE RIBOSOMAL SUBUNIT PROTEIN UL29C"/>
    <property type="match status" value="1"/>
</dbReference>
<dbReference type="SUPFAM" id="SSF46561">
    <property type="entry name" value="Ribosomal protein L29 (L29p)"/>
    <property type="match status" value="1"/>
</dbReference>
<dbReference type="Pfam" id="PF00831">
    <property type="entry name" value="Ribosomal_L29"/>
    <property type="match status" value="1"/>
</dbReference>
<accession>A0AA96GHM9</accession>
<dbReference type="FunFam" id="1.10.287.310:FF:000001">
    <property type="entry name" value="50S ribosomal protein L29"/>
    <property type="match status" value="1"/>
</dbReference>
<name>A0AA96GHM9_9BACT</name>
<dbReference type="Gene3D" id="1.10.287.310">
    <property type="match status" value="1"/>
</dbReference>
<gene>
    <name evidence="5 6" type="primary">rpmC</name>
    <name evidence="6" type="ORF">PQG83_18200</name>
</gene>
<evidence type="ECO:0000256" key="3">
    <source>
        <dbReference type="ARBA" id="ARBA00023274"/>
    </source>
</evidence>
<dbReference type="KEGG" id="nneo:PQG83_18200"/>
<dbReference type="GO" id="GO:0022625">
    <property type="term" value="C:cytosolic large ribosomal subunit"/>
    <property type="evidence" value="ECO:0007669"/>
    <property type="project" value="TreeGrafter"/>
</dbReference>
<dbReference type="AlphaFoldDB" id="A0AA96GHM9"/>
<dbReference type="PANTHER" id="PTHR10916">
    <property type="entry name" value="60S RIBOSOMAL PROTEIN L35/50S RIBOSOMAL PROTEIN L29"/>
    <property type="match status" value="1"/>
</dbReference>
<dbReference type="NCBIfam" id="TIGR00012">
    <property type="entry name" value="L29"/>
    <property type="match status" value="1"/>
</dbReference>
<dbReference type="GO" id="GO:0006412">
    <property type="term" value="P:translation"/>
    <property type="evidence" value="ECO:0007669"/>
    <property type="project" value="UniProtKB-UniRule"/>
</dbReference>
<proteinExistence type="inferred from homology"/>
<evidence type="ECO:0000256" key="4">
    <source>
        <dbReference type="ARBA" id="ARBA00035204"/>
    </source>
</evidence>
<protein>
    <recommendedName>
        <fullName evidence="4 5">Large ribosomal subunit protein uL29</fullName>
    </recommendedName>
</protein>
<dbReference type="InterPro" id="IPR050063">
    <property type="entry name" value="Ribosomal_protein_uL29"/>
</dbReference>
<dbReference type="RefSeq" id="WP_312646264.1">
    <property type="nucleotide sequence ID" value="NZ_CP116968.1"/>
</dbReference>
<evidence type="ECO:0000256" key="2">
    <source>
        <dbReference type="ARBA" id="ARBA00022980"/>
    </source>
</evidence>
<dbReference type="InterPro" id="IPR036049">
    <property type="entry name" value="Ribosomal_uL29_sf"/>
</dbReference>
<sequence length="62" mass="7531">MEMDEIKNLEKSELFEKINKLKQELFHFRSQLALGRMENPMRIRETRKDIARVKTVLRQKAN</sequence>
<dbReference type="CDD" id="cd00427">
    <property type="entry name" value="Ribosomal_L29_HIP"/>
    <property type="match status" value="1"/>
</dbReference>
<dbReference type="HAMAP" id="MF_00374">
    <property type="entry name" value="Ribosomal_uL29"/>
    <property type="match status" value="1"/>
</dbReference>
<evidence type="ECO:0000256" key="1">
    <source>
        <dbReference type="ARBA" id="ARBA00009254"/>
    </source>
</evidence>
<organism evidence="6 7">
    <name type="scientific">Candidatus Nitrospira neomarina</name>
    <dbReference type="NCBI Taxonomy" id="3020899"/>
    <lineage>
        <taxon>Bacteria</taxon>
        <taxon>Pseudomonadati</taxon>
        <taxon>Nitrospirota</taxon>
        <taxon>Nitrospiria</taxon>
        <taxon>Nitrospirales</taxon>
        <taxon>Nitrospiraceae</taxon>
        <taxon>Nitrospira</taxon>
    </lineage>
</organism>
<evidence type="ECO:0000313" key="7">
    <source>
        <dbReference type="Proteomes" id="UP001302494"/>
    </source>
</evidence>
<keyword evidence="3 5" id="KW-0687">Ribonucleoprotein</keyword>
<dbReference type="EMBL" id="CP116968">
    <property type="protein sequence ID" value="WNM61658.1"/>
    <property type="molecule type" value="Genomic_DNA"/>
</dbReference>
<dbReference type="Proteomes" id="UP001302494">
    <property type="component" value="Chromosome"/>
</dbReference>
<dbReference type="InterPro" id="IPR001854">
    <property type="entry name" value="Ribosomal_uL29"/>
</dbReference>
<evidence type="ECO:0000313" key="6">
    <source>
        <dbReference type="EMBL" id="WNM61658.1"/>
    </source>
</evidence>
<reference evidence="6 7" key="1">
    <citation type="submission" date="2023-01" db="EMBL/GenBank/DDBJ databases">
        <title>Cultivation and genomic characterization of new, ubiquitous marine nitrite-oxidizing bacteria from the Nitrospirales.</title>
        <authorList>
            <person name="Mueller A.J."/>
            <person name="Daebeler A."/>
            <person name="Herbold C.W."/>
            <person name="Kirkegaard R.H."/>
            <person name="Daims H."/>
        </authorList>
    </citation>
    <scope>NUCLEOTIDE SEQUENCE [LARGE SCALE GENOMIC DNA]</scope>
    <source>
        <strain evidence="6 7">DK</strain>
    </source>
</reference>
<dbReference type="GO" id="GO:0003735">
    <property type="term" value="F:structural constituent of ribosome"/>
    <property type="evidence" value="ECO:0007669"/>
    <property type="project" value="InterPro"/>
</dbReference>
<keyword evidence="2 5" id="KW-0689">Ribosomal protein</keyword>